<evidence type="ECO:0000313" key="1">
    <source>
        <dbReference type="EMBL" id="PLW06729.1"/>
    </source>
</evidence>
<gene>
    <name evidence="1" type="ORF">PCANC_27666</name>
</gene>
<organism evidence="1 2">
    <name type="scientific">Puccinia coronata f. sp. avenae</name>
    <dbReference type="NCBI Taxonomy" id="200324"/>
    <lineage>
        <taxon>Eukaryota</taxon>
        <taxon>Fungi</taxon>
        <taxon>Dikarya</taxon>
        <taxon>Basidiomycota</taxon>
        <taxon>Pucciniomycotina</taxon>
        <taxon>Pucciniomycetes</taxon>
        <taxon>Pucciniales</taxon>
        <taxon>Pucciniaceae</taxon>
        <taxon>Puccinia</taxon>
    </lineage>
</organism>
<name>A0A2N5S0I1_9BASI</name>
<evidence type="ECO:0008006" key="3">
    <source>
        <dbReference type="Google" id="ProtNLM"/>
    </source>
</evidence>
<protein>
    <recommendedName>
        <fullName evidence="3">DDE Tnp4 domain-containing protein</fullName>
    </recommendedName>
</protein>
<dbReference type="PANTHER" id="PTHR48471">
    <property type="entry name" value="DDE TNP4 DOMAIN-CONTAINING PROTEIN"/>
    <property type="match status" value="1"/>
</dbReference>
<proteinExistence type="predicted"/>
<reference evidence="1 2" key="1">
    <citation type="submission" date="2017-11" db="EMBL/GenBank/DDBJ databases">
        <title>De novo assembly and phasing of dikaryotic genomes from two isolates of Puccinia coronata f. sp. avenae, the causal agent of oat crown rust.</title>
        <authorList>
            <person name="Miller M.E."/>
            <person name="Zhang Y."/>
            <person name="Omidvar V."/>
            <person name="Sperschneider J."/>
            <person name="Schwessinger B."/>
            <person name="Raley C."/>
            <person name="Palmer J.M."/>
            <person name="Garnica D."/>
            <person name="Upadhyaya N."/>
            <person name="Rathjen J."/>
            <person name="Taylor J.M."/>
            <person name="Park R.F."/>
            <person name="Dodds P.N."/>
            <person name="Hirsch C.D."/>
            <person name="Kianian S.F."/>
            <person name="Figueroa M."/>
        </authorList>
    </citation>
    <scope>NUCLEOTIDE SEQUENCE [LARGE SCALE GENOMIC DNA]</scope>
    <source>
        <strain evidence="1">12NC29</strain>
    </source>
</reference>
<dbReference type="Proteomes" id="UP000235388">
    <property type="component" value="Unassembled WGS sequence"/>
</dbReference>
<dbReference type="AlphaFoldDB" id="A0A2N5S0I1"/>
<sequence>MAAYTLQQLFSITAVVCLQDLLHARQCLLTVLKDLRITRIMWPSSESKCQRFSNMIKQKFPLLTGCFGFTDGLNLPVFVDDNEELQNAFYNGWTCSHYCSNILTFAPNGTIIHAIINAPGLWHDSNIEERLYQKLMTDTPLGIFQLS</sequence>
<dbReference type="EMBL" id="PGCJ01001289">
    <property type="protein sequence ID" value="PLW06729.1"/>
    <property type="molecule type" value="Genomic_DNA"/>
</dbReference>
<evidence type="ECO:0000313" key="2">
    <source>
        <dbReference type="Proteomes" id="UP000235388"/>
    </source>
</evidence>
<accession>A0A2N5S0I1</accession>
<comment type="caution">
    <text evidence="1">The sequence shown here is derived from an EMBL/GenBank/DDBJ whole genome shotgun (WGS) entry which is preliminary data.</text>
</comment>
<dbReference type="OrthoDB" id="78198at2759"/>
<dbReference type="PANTHER" id="PTHR48471:SF1">
    <property type="entry name" value="DDE TNP4 DOMAIN-CONTAINING PROTEIN"/>
    <property type="match status" value="1"/>
</dbReference>
<keyword evidence="2" id="KW-1185">Reference proteome</keyword>